<feature type="domain" description="HEPN" evidence="1">
    <location>
        <begin position="14"/>
        <end position="125"/>
    </location>
</feature>
<dbReference type="SUPFAM" id="SSF81593">
    <property type="entry name" value="Nucleotidyltransferase substrate binding subunit/domain"/>
    <property type="match status" value="1"/>
</dbReference>
<dbReference type="Gene3D" id="1.20.120.330">
    <property type="entry name" value="Nucleotidyltransferases domain 2"/>
    <property type="match status" value="1"/>
</dbReference>
<gene>
    <name evidence="2" type="ORF">A3H38_03705</name>
</gene>
<evidence type="ECO:0000259" key="1">
    <source>
        <dbReference type="PROSITE" id="PS50910"/>
    </source>
</evidence>
<protein>
    <recommendedName>
        <fullName evidence="1">HEPN domain-containing protein</fullName>
    </recommendedName>
</protein>
<dbReference type="Pfam" id="PF05168">
    <property type="entry name" value="HEPN"/>
    <property type="match status" value="1"/>
</dbReference>
<dbReference type="SMART" id="SM00748">
    <property type="entry name" value="HEPN"/>
    <property type="match status" value="1"/>
</dbReference>
<proteinExistence type="predicted"/>
<name>A0A1F4R4T7_UNCSA</name>
<accession>A0A1F4R4T7</accession>
<organism evidence="2 3">
    <name type="scientific">candidate division WOR-1 bacterium RIFCSPLOWO2_02_FULL_46_20</name>
    <dbReference type="NCBI Taxonomy" id="1802567"/>
    <lineage>
        <taxon>Bacteria</taxon>
        <taxon>Bacillati</taxon>
        <taxon>Saganbacteria</taxon>
    </lineage>
</organism>
<comment type="caution">
    <text evidence="2">The sequence shown here is derived from an EMBL/GenBank/DDBJ whole genome shotgun (WGS) entry which is preliminary data.</text>
</comment>
<evidence type="ECO:0000313" key="2">
    <source>
        <dbReference type="EMBL" id="OGC03130.1"/>
    </source>
</evidence>
<reference evidence="2 3" key="1">
    <citation type="journal article" date="2016" name="Nat. Commun.">
        <title>Thousands of microbial genomes shed light on interconnected biogeochemical processes in an aquifer system.</title>
        <authorList>
            <person name="Anantharaman K."/>
            <person name="Brown C.T."/>
            <person name="Hug L.A."/>
            <person name="Sharon I."/>
            <person name="Castelle C.J."/>
            <person name="Probst A.J."/>
            <person name="Thomas B.C."/>
            <person name="Singh A."/>
            <person name="Wilkins M.J."/>
            <person name="Karaoz U."/>
            <person name="Brodie E.L."/>
            <person name="Williams K.H."/>
            <person name="Hubbard S.S."/>
            <person name="Banfield J.F."/>
        </authorList>
    </citation>
    <scope>NUCLEOTIDE SEQUENCE [LARGE SCALE GENOMIC DNA]</scope>
</reference>
<evidence type="ECO:0000313" key="3">
    <source>
        <dbReference type="Proteomes" id="UP000176938"/>
    </source>
</evidence>
<dbReference type="InterPro" id="IPR007842">
    <property type="entry name" value="HEPN_dom"/>
</dbReference>
<dbReference type="AlphaFoldDB" id="A0A1F4R4T7"/>
<dbReference type="PROSITE" id="PS50910">
    <property type="entry name" value="HEPN"/>
    <property type="match status" value="1"/>
</dbReference>
<dbReference type="Proteomes" id="UP000176938">
    <property type="component" value="Unassembled WGS sequence"/>
</dbReference>
<sequence length="133" mass="15745">MKKEKTDKVTRYWIEHSEYDLKTAEAMYKSRRYLYVTFMCQQAIEKILKAIITTISSEAPPKIHNLVRLAELAGIKMNLDQKQIDLLASLTPFCIEVRYADYQEKISKLTKRKLAREYLSKTKELYKCLRKMA</sequence>
<dbReference type="EMBL" id="METP01000060">
    <property type="protein sequence ID" value="OGC03130.1"/>
    <property type="molecule type" value="Genomic_DNA"/>
</dbReference>